<dbReference type="InterPro" id="IPR012347">
    <property type="entry name" value="Ferritin-like"/>
</dbReference>
<evidence type="ECO:0000259" key="1">
    <source>
        <dbReference type="Pfam" id="PF09968"/>
    </source>
</evidence>
<gene>
    <name evidence="2" type="ORF">DLD82_04935</name>
</gene>
<dbReference type="GeneID" id="97609594"/>
<evidence type="ECO:0000313" key="3">
    <source>
        <dbReference type="Proteomes" id="UP000245934"/>
    </source>
</evidence>
<evidence type="ECO:0000313" key="2">
    <source>
        <dbReference type="EMBL" id="PWR75475.1"/>
    </source>
</evidence>
<dbReference type="RefSeq" id="WP_109939994.1">
    <property type="nucleotide sequence ID" value="NZ_CP176366.1"/>
</dbReference>
<feature type="domain" description="DUF2202" evidence="1">
    <location>
        <begin position="56"/>
        <end position="189"/>
    </location>
</feature>
<dbReference type="OrthoDB" id="117100at2157"/>
<proteinExistence type="predicted"/>
<protein>
    <recommendedName>
        <fullName evidence="1">DUF2202 domain-containing protein</fullName>
    </recommendedName>
</protein>
<dbReference type="InterPro" id="IPR009078">
    <property type="entry name" value="Ferritin-like_SF"/>
</dbReference>
<organism evidence="2 3">
    <name type="scientific">Methanospirillum stamsii</name>
    <dbReference type="NCBI Taxonomy" id="1277351"/>
    <lineage>
        <taxon>Archaea</taxon>
        <taxon>Methanobacteriati</taxon>
        <taxon>Methanobacteriota</taxon>
        <taxon>Stenosarchaea group</taxon>
        <taxon>Methanomicrobia</taxon>
        <taxon>Methanomicrobiales</taxon>
        <taxon>Methanospirillaceae</taxon>
        <taxon>Methanospirillum</taxon>
    </lineage>
</organism>
<dbReference type="Proteomes" id="UP000245934">
    <property type="component" value="Unassembled WGS sequence"/>
</dbReference>
<comment type="caution">
    <text evidence="2">The sequence shown here is derived from an EMBL/GenBank/DDBJ whole genome shotgun (WGS) entry which is preliminary data.</text>
</comment>
<accession>A0A2V2NA56</accession>
<reference evidence="2 3" key="1">
    <citation type="submission" date="2018-05" db="EMBL/GenBank/DDBJ databases">
        <title>Draft genome of Methanospirillum stamsii Pt1.</title>
        <authorList>
            <person name="Dueholm M.S."/>
            <person name="Nielsen P.H."/>
            <person name="Bakmann L.F."/>
            <person name="Otzen D.E."/>
        </authorList>
    </citation>
    <scope>NUCLEOTIDE SEQUENCE [LARGE SCALE GENOMIC DNA]</scope>
    <source>
        <strain evidence="2 3">Pt1</strain>
    </source>
</reference>
<dbReference type="EMBL" id="QGMZ01000010">
    <property type="protein sequence ID" value="PWR75475.1"/>
    <property type="molecule type" value="Genomic_DNA"/>
</dbReference>
<sequence length="190" mass="21219">MKKIIVLLILLLASLVIILPLSAAGQGNGNRFVDNMNLTLPEPDTYNLTDIEVLDLLFIREEEQMAHDLYRVWYDMYSIPVFENIADAEETHASEVQFLLDRYQVPSDMIGNLSSGYSNPDIRTLSEELAEQGKLSLTDALKAGVSIEETDIADLDKAIANTSKPDIILVYTNLRSGSENHLSAFTRQLT</sequence>
<dbReference type="SUPFAM" id="SSF47240">
    <property type="entry name" value="Ferritin-like"/>
    <property type="match status" value="1"/>
</dbReference>
<keyword evidence="3" id="KW-1185">Reference proteome</keyword>
<dbReference type="CDD" id="cd01048">
    <property type="entry name" value="Ferritin_like_AB2"/>
    <property type="match status" value="1"/>
</dbReference>
<dbReference type="Gene3D" id="1.20.1260.10">
    <property type="match status" value="1"/>
</dbReference>
<name>A0A2V2NA56_9EURY</name>
<dbReference type="Pfam" id="PF09968">
    <property type="entry name" value="DUF2202"/>
    <property type="match status" value="1"/>
</dbReference>
<dbReference type="AlphaFoldDB" id="A0A2V2NA56"/>
<dbReference type="InterPro" id="IPR019243">
    <property type="entry name" value="DUF2202"/>
</dbReference>